<dbReference type="Proteomes" id="UP000092164">
    <property type="component" value="Unassembled WGS sequence"/>
</dbReference>
<evidence type="ECO:0000256" key="1">
    <source>
        <dbReference type="SAM" id="SignalP"/>
    </source>
</evidence>
<keyword evidence="1" id="KW-0732">Signal</keyword>
<name>A0A1B7ZC72_9FLAO</name>
<proteinExistence type="predicted"/>
<accession>A0A1B7ZC72</accession>
<evidence type="ECO:0000313" key="3">
    <source>
        <dbReference type="Proteomes" id="UP000092164"/>
    </source>
</evidence>
<dbReference type="AlphaFoldDB" id="A0A1B7ZC72"/>
<dbReference type="RefSeq" id="WP_068483874.1">
    <property type="nucleotide sequence ID" value="NZ_CP018760.1"/>
</dbReference>
<evidence type="ECO:0000313" key="2">
    <source>
        <dbReference type="EMBL" id="OBR40363.1"/>
    </source>
</evidence>
<dbReference type="KEGG" id="mart:BTR34_00685"/>
<dbReference type="OrthoDB" id="934708at2"/>
<dbReference type="EMBL" id="LZFP01000008">
    <property type="protein sequence ID" value="OBR40363.1"/>
    <property type="molecule type" value="Genomic_DNA"/>
</dbReference>
<organism evidence="2 3">
    <name type="scientific">Maribacter hydrothermalis</name>
    <dbReference type="NCBI Taxonomy" id="1836467"/>
    <lineage>
        <taxon>Bacteria</taxon>
        <taxon>Pseudomonadati</taxon>
        <taxon>Bacteroidota</taxon>
        <taxon>Flavobacteriia</taxon>
        <taxon>Flavobacteriales</taxon>
        <taxon>Flavobacteriaceae</taxon>
        <taxon>Maribacter</taxon>
    </lineage>
</organism>
<keyword evidence="3" id="KW-1185">Reference proteome</keyword>
<reference evidence="3" key="1">
    <citation type="submission" date="2016-06" db="EMBL/GenBank/DDBJ databases">
        <authorList>
            <person name="Zhan P."/>
        </authorList>
    </citation>
    <scope>NUCLEOTIDE SEQUENCE [LARGE SCALE GENOMIC DNA]</scope>
    <source>
        <strain evidence="3">T28</strain>
    </source>
</reference>
<feature type="signal peptide" evidence="1">
    <location>
        <begin position="1"/>
        <end position="26"/>
    </location>
</feature>
<gene>
    <name evidence="2" type="ORF">A9200_15890</name>
</gene>
<feature type="chain" id="PRO_5008602501" evidence="1">
    <location>
        <begin position="27"/>
        <end position="346"/>
    </location>
</feature>
<dbReference type="PROSITE" id="PS51257">
    <property type="entry name" value="PROKAR_LIPOPROTEIN"/>
    <property type="match status" value="1"/>
</dbReference>
<sequence length="346" mass="39261">MKYYIQKNNFPLLLAMLLVLACQAQKKGNFSIEALGKTYALDNEKLINGLFYHLEKDQVTGGNTSIRNVDENHLEWKGNPKENGFGYFQRNRDLGQVFQVPAENDVVIDALVLRTSRGNNALMKGAVGSRLRVVFFEVDIPANKLLKINENGTTKGERATHGFDHQFNRADDFIEGVEYTFLKQFIGGIFPEIPFTDQYVYDRGRGESFGEQPGHLVFFKCDFDEKDEITLKAGRKYAFIIGFESPGIDRGLALAINTEVHTKEAAQFVKDELGAVRWGIRREGNGALPPKMVSMNEPPKKGILLNQLLKESMFPKNHFSTLKPTTDGYPDVDTYRTLQFYLEVRK</sequence>
<protein>
    <submittedName>
        <fullName evidence="2">Uncharacterized protein</fullName>
    </submittedName>
</protein>
<comment type="caution">
    <text evidence="2">The sequence shown here is derived from an EMBL/GenBank/DDBJ whole genome shotgun (WGS) entry which is preliminary data.</text>
</comment>
<dbReference type="STRING" id="1836467.BTR34_00685"/>